<dbReference type="InterPro" id="IPR017937">
    <property type="entry name" value="Thioredoxin_CS"/>
</dbReference>
<evidence type="ECO:0000259" key="10">
    <source>
        <dbReference type="PROSITE" id="PS51352"/>
    </source>
</evidence>
<reference evidence="11 12" key="1">
    <citation type="submission" date="2019-11" db="EMBL/GenBank/DDBJ databases">
        <authorList>
            <person name="Zhang J."/>
            <person name="Sun C."/>
        </authorList>
    </citation>
    <scope>NUCLEOTIDE SEQUENCE [LARGE SCALE GENOMIC DNA]</scope>
    <source>
        <strain evidence="12">sp2</strain>
    </source>
</reference>
<dbReference type="Gene3D" id="3.40.30.10">
    <property type="entry name" value="Glutaredoxin"/>
    <property type="match status" value="1"/>
</dbReference>
<feature type="site" description="Contributes to redox potential value" evidence="8">
    <location>
        <position position="32"/>
    </location>
</feature>
<keyword evidence="4 9" id="KW-1015">Disulfide bond</keyword>
<evidence type="ECO:0000313" key="11">
    <source>
        <dbReference type="EMBL" id="QGT79255.1"/>
    </source>
</evidence>
<dbReference type="PIRSF" id="PIRSF000077">
    <property type="entry name" value="Thioredoxin"/>
    <property type="match status" value="1"/>
</dbReference>
<keyword evidence="3" id="KW-0249">Electron transport</keyword>
<comment type="similarity">
    <text evidence="1 7">Belongs to the thioredoxin family.</text>
</comment>
<evidence type="ECO:0000313" key="12">
    <source>
        <dbReference type="Proteomes" id="UP000427716"/>
    </source>
</evidence>
<evidence type="ECO:0000256" key="5">
    <source>
        <dbReference type="ARBA" id="ARBA00023284"/>
    </source>
</evidence>
<dbReference type="PROSITE" id="PS51352">
    <property type="entry name" value="THIOREDOXIN_2"/>
    <property type="match status" value="1"/>
</dbReference>
<evidence type="ECO:0000256" key="1">
    <source>
        <dbReference type="ARBA" id="ARBA00008987"/>
    </source>
</evidence>
<name>A0A6I6D569_9GAMM</name>
<dbReference type="NCBIfam" id="TIGR01068">
    <property type="entry name" value="thioredoxin"/>
    <property type="match status" value="1"/>
</dbReference>
<dbReference type="PANTHER" id="PTHR45663:SF40">
    <property type="entry name" value="THIOREDOXIN 2"/>
    <property type="match status" value="1"/>
</dbReference>
<dbReference type="RefSeq" id="WP_125199620.1">
    <property type="nucleotide sequence ID" value="NZ_CP046415.1"/>
</dbReference>
<dbReference type="InterPro" id="IPR013766">
    <property type="entry name" value="Thioredoxin_domain"/>
</dbReference>
<evidence type="ECO:0000256" key="3">
    <source>
        <dbReference type="ARBA" id="ARBA00022982"/>
    </source>
</evidence>
<feature type="active site" description="Nucleophile" evidence="8">
    <location>
        <position position="33"/>
    </location>
</feature>
<dbReference type="PRINTS" id="PR00421">
    <property type="entry name" value="THIOREDOXIN"/>
</dbReference>
<dbReference type="AlphaFoldDB" id="A0A6I6D569"/>
<dbReference type="SUPFAM" id="SSF52833">
    <property type="entry name" value="Thioredoxin-like"/>
    <property type="match status" value="1"/>
</dbReference>
<keyword evidence="12" id="KW-1185">Reference proteome</keyword>
<accession>A0A6I6D569</accession>
<dbReference type="GO" id="GO:0005829">
    <property type="term" value="C:cytosol"/>
    <property type="evidence" value="ECO:0007669"/>
    <property type="project" value="TreeGrafter"/>
</dbReference>
<evidence type="ECO:0000256" key="2">
    <source>
        <dbReference type="ARBA" id="ARBA00022448"/>
    </source>
</evidence>
<dbReference type="PANTHER" id="PTHR45663">
    <property type="entry name" value="GEO12009P1"/>
    <property type="match status" value="1"/>
</dbReference>
<proteinExistence type="inferred from homology"/>
<keyword evidence="5 9" id="KW-0676">Redox-active center</keyword>
<gene>
    <name evidence="11" type="primary">trxA</name>
    <name evidence="11" type="ORF">GM160_10340</name>
</gene>
<dbReference type="EMBL" id="CP046415">
    <property type="protein sequence ID" value="QGT79255.1"/>
    <property type="molecule type" value="Genomic_DNA"/>
</dbReference>
<keyword evidence="2" id="KW-0813">Transport</keyword>
<evidence type="ECO:0000256" key="6">
    <source>
        <dbReference type="NCBIfam" id="TIGR01068"/>
    </source>
</evidence>
<feature type="domain" description="Thioredoxin" evidence="10">
    <location>
        <begin position="1"/>
        <end position="120"/>
    </location>
</feature>
<dbReference type="KEGG" id="ghl:GM160_10340"/>
<evidence type="ECO:0000256" key="7">
    <source>
        <dbReference type="PIRNR" id="PIRNR000077"/>
    </source>
</evidence>
<feature type="site" description="Deprotonates C-terminal active site Cys" evidence="8">
    <location>
        <position position="24"/>
    </location>
</feature>
<dbReference type="Proteomes" id="UP000427716">
    <property type="component" value="Chromosome"/>
</dbReference>
<feature type="disulfide bond" description="Redox-active" evidence="9">
    <location>
        <begin position="30"/>
        <end position="33"/>
    </location>
</feature>
<dbReference type="GO" id="GO:0015035">
    <property type="term" value="F:protein-disulfide reductase activity"/>
    <property type="evidence" value="ECO:0007669"/>
    <property type="project" value="UniProtKB-UniRule"/>
</dbReference>
<dbReference type="Pfam" id="PF00085">
    <property type="entry name" value="Thioredoxin"/>
    <property type="match status" value="1"/>
</dbReference>
<evidence type="ECO:0000256" key="8">
    <source>
        <dbReference type="PIRSR" id="PIRSR000077-1"/>
    </source>
</evidence>
<evidence type="ECO:0000256" key="4">
    <source>
        <dbReference type="ARBA" id="ARBA00023157"/>
    </source>
</evidence>
<dbReference type="InterPro" id="IPR036249">
    <property type="entry name" value="Thioredoxin-like_sf"/>
</dbReference>
<protein>
    <recommendedName>
        <fullName evidence="6 7">Thioredoxin</fullName>
    </recommendedName>
</protein>
<feature type="site" description="Contributes to redox potential value" evidence="8">
    <location>
        <position position="31"/>
    </location>
</feature>
<dbReference type="CDD" id="cd02947">
    <property type="entry name" value="TRX_family"/>
    <property type="match status" value="1"/>
</dbReference>
<organism evidence="11 12">
    <name type="scientific">Guyparkeria halophila</name>
    <dbReference type="NCBI Taxonomy" id="47960"/>
    <lineage>
        <taxon>Bacteria</taxon>
        <taxon>Pseudomonadati</taxon>
        <taxon>Pseudomonadota</taxon>
        <taxon>Gammaproteobacteria</taxon>
        <taxon>Chromatiales</taxon>
        <taxon>Thioalkalibacteraceae</taxon>
        <taxon>Guyparkeria</taxon>
    </lineage>
</organism>
<evidence type="ECO:0000256" key="9">
    <source>
        <dbReference type="PIRSR" id="PIRSR000077-4"/>
    </source>
</evidence>
<dbReference type="InterPro" id="IPR005746">
    <property type="entry name" value="Thioredoxin"/>
</dbReference>
<feature type="active site" description="Nucleophile" evidence="8">
    <location>
        <position position="30"/>
    </location>
</feature>
<sequence>MTVHTATADNLEGLLKDNDILLLDFWAPWCGPCQSFGPIFEQAAEANPEVGFAKVNTEEEQAIAGHFQIRSIPTLMVFREQILLFNQAGALPRNALDELITKVKDLDMNEVRAEVEKAEAEAKGE</sequence>
<dbReference type="PROSITE" id="PS00194">
    <property type="entry name" value="THIOREDOXIN_1"/>
    <property type="match status" value="1"/>
</dbReference>